<dbReference type="GO" id="GO:0016874">
    <property type="term" value="F:ligase activity"/>
    <property type="evidence" value="ECO:0007669"/>
    <property type="project" value="UniProtKB-KW"/>
</dbReference>
<keyword evidence="3 5" id="KW-1133">Transmembrane helix</keyword>
<dbReference type="PANTHER" id="PTHR37422:SF17">
    <property type="entry name" value="O-ANTIGEN LIGASE"/>
    <property type="match status" value="1"/>
</dbReference>
<evidence type="ECO:0000256" key="4">
    <source>
        <dbReference type="ARBA" id="ARBA00023136"/>
    </source>
</evidence>
<evidence type="ECO:0000256" key="5">
    <source>
        <dbReference type="SAM" id="Phobius"/>
    </source>
</evidence>
<dbReference type="Proteomes" id="UP000295416">
    <property type="component" value="Unassembled WGS sequence"/>
</dbReference>
<protein>
    <submittedName>
        <fullName evidence="7">O-antigen ligase</fullName>
    </submittedName>
</protein>
<dbReference type="GO" id="GO:0016020">
    <property type="term" value="C:membrane"/>
    <property type="evidence" value="ECO:0007669"/>
    <property type="project" value="UniProtKB-SubCell"/>
</dbReference>
<feature type="transmembrane region" description="Helical" evidence="5">
    <location>
        <begin position="7"/>
        <end position="27"/>
    </location>
</feature>
<feature type="transmembrane region" description="Helical" evidence="5">
    <location>
        <begin position="173"/>
        <end position="192"/>
    </location>
</feature>
<feature type="transmembrane region" description="Helical" evidence="5">
    <location>
        <begin position="33"/>
        <end position="51"/>
    </location>
</feature>
<evidence type="ECO:0000256" key="3">
    <source>
        <dbReference type="ARBA" id="ARBA00022989"/>
    </source>
</evidence>
<feature type="transmembrane region" description="Helical" evidence="5">
    <location>
        <begin position="284"/>
        <end position="302"/>
    </location>
</feature>
<dbReference type="InterPro" id="IPR051533">
    <property type="entry name" value="WaaL-like"/>
</dbReference>
<comment type="subcellular location">
    <subcellularLocation>
        <location evidence="1">Membrane</location>
        <topology evidence="1">Multi-pass membrane protein</topology>
    </subcellularLocation>
</comment>
<keyword evidence="8" id="KW-1185">Reference proteome</keyword>
<dbReference type="Pfam" id="PF04932">
    <property type="entry name" value="Wzy_C"/>
    <property type="match status" value="1"/>
</dbReference>
<evidence type="ECO:0000313" key="7">
    <source>
        <dbReference type="EMBL" id="TCP24918.1"/>
    </source>
</evidence>
<proteinExistence type="predicted"/>
<feature type="transmembrane region" description="Helical" evidence="5">
    <location>
        <begin position="198"/>
        <end position="225"/>
    </location>
</feature>
<dbReference type="RefSeq" id="WP_132746817.1">
    <property type="nucleotide sequence ID" value="NZ_SLXK01000022.1"/>
</dbReference>
<reference evidence="7 8" key="1">
    <citation type="submission" date="2019-03" db="EMBL/GenBank/DDBJ databases">
        <title>Genomic Encyclopedia of Type Strains, Phase IV (KMG-IV): sequencing the most valuable type-strain genomes for metagenomic binning, comparative biology and taxonomic classification.</title>
        <authorList>
            <person name="Goeker M."/>
        </authorList>
    </citation>
    <scope>NUCLEOTIDE SEQUENCE [LARGE SCALE GENOMIC DNA]</scope>
    <source>
        <strain evidence="7 8">DSM 19377</strain>
    </source>
</reference>
<accession>A0A4R2NTX5</accession>
<dbReference type="EMBL" id="SLXK01000022">
    <property type="protein sequence ID" value="TCP24918.1"/>
    <property type="molecule type" value="Genomic_DNA"/>
</dbReference>
<evidence type="ECO:0000259" key="6">
    <source>
        <dbReference type="Pfam" id="PF04932"/>
    </source>
</evidence>
<feature type="transmembrane region" description="Helical" evidence="5">
    <location>
        <begin position="139"/>
        <end position="161"/>
    </location>
</feature>
<evidence type="ECO:0000256" key="1">
    <source>
        <dbReference type="ARBA" id="ARBA00004141"/>
    </source>
</evidence>
<sequence length="459" mass="52454">MILEKNNILSLLLALFVSISIGVLSVYGTMDFFIIGISLFISVLFFVFTVVKRNKMLSLFSQFLILSLILIPGISLSGIGFRLDDFIVIFLTLGLIFTFVYGRKRALNAPPIIKWVFAYLIYSLFISLVRVVFDHLQSIYLLFFIKEIQYFIYFIAFYYLARNKEGFSSKVRKTFFIASLITILWGLFQLVTGNIRGYYGIGIISVQNPSQSGVVFFIITIFLMYMSSTAEKRSHSLFLSVGSCISAILTVATISRTATLVLIVTFLLYLFISLCRKKWNYKKIFIAIYLSSAIIPLGYKLFATLGTSIFDRFSRIEEGTDTRLNHWGNYLSHSDTIGYIFGNGKGFMQVIVGSFTLQADNQYVRLLVEVGVVGLILWIILIGSIILFCFVNFKRNYTDALFLLLFTFGFIIFGMTQEAYLVAIQGSLYWILTGFFIGKMLRQNDLRNNQVKTKWDQDV</sequence>
<dbReference type="PANTHER" id="PTHR37422">
    <property type="entry name" value="TEICHURONIC ACID BIOSYNTHESIS PROTEIN TUAE"/>
    <property type="match status" value="1"/>
</dbReference>
<feature type="transmembrane region" description="Helical" evidence="5">
    <location>
        <begin position="115"/>
        <end position="133"/>
    </location>
</feature>
<name>A0A4R2NTX5_9BACL</name>
<keyword evidence="7" id="KW-0436">Ligase</keyword>
<keyword evidence="4 5" id="KW-0472">Membrane</keyword>
<dbReference type="AlphaFoldDB" id="A0A4R2NTX5"/>
<feature type="transmembrane region" description="Helical" evidence="5">
    <location>
        <begin position="237"/>
        <end position="254"/>
    </location>
</feature>
<feature type="transmembrane region" description="Helical" evidence="5">
    <location>
        <begin position="63"/>
        <end position="80"/>
    </location>
</feature>
<feature type="domain" description="O-antigen ligase-related" evidence="6">
    <location>
        <begin position="245"/>
        <end position="379"/>
    </location>
</feature>
<comment type="caution">
    <text evidence="7">The sequence shown here is derived from an EMBL/GenBank/DDBJ whole genome shotgun (WGS) entry which is preliminary data.</text>
</comment>
<gene>
    <name evidence="7" type="ORF">EV207_12221</name>
</gene>
<evidence type="ECO:0000313" key="8">
    <source>
        <dbReference type="Proteomes" id="UP000295416"/>
    </source>
</evidence>
<feature type="transmembrane region" description="Helical" evidence="5">
    <location>
        <begin position="366"/>
        <end position="390"/>
    </location>
</feature>
<feature type="transmembrane region" description="Helical" evidence="5">
    <location>
        <begin position="397"/>
        <end position="413"/>
    </location>
</feature>
<dbReference type="InterPro" id="IPR007016">
    <property type="entry name" value="O-antigen_ligase-rel_domated"/>
</dbReference>
<feature type="transmembrane region" description="Helical" evidence="5">
    <location>
        <begin position="419"/>
        <end position="438"/>
    </location>
</feature>
<feature type="transmembrane region" description="Helical" evidence="5">
    <location>
        <begin position="86"/>
        <end position="103"/>
    </location>
</feature>
<evidence type="ECO:0000256" key="2">
    <source>
        <dbReference type="ARBA" id="ARBA00022692"/>
    </source>
</evidence>
<organism evidence="7 8">
    <name type="scientific">Scopulibacillus darangshiensis</name>
    <dbReference type="NCBI Taxonomy" id="442528"/>
    <lineage>
        <taxon>Bacteria</taxon>
        <taxon>Bacillati</taxon>
        <taxon>Bacillota</taxon>
        <taxon>Bacilli</taxon>
        <taxon>Bacillales</taxon>
        <taxon>Sporolactobacillaceae</taxon>
        <taxon>Scopulibacillus</taxon>
    </lineage>
</organism>
<feature type="transmembrane region" description="Helical" evidence="5">
    <location>
        <begin position="260"/>
        <end position="277"/>
    </location>
</feature>
<keyword evidence="2 5" id="KW-0812">Transmembrane</keyword>